<dbReference type="Gene3D" id="3.40.50.2300">
    <property type="match status" value="1"/>
</dbReference>
<dbReference type="PROSITE" id="PS50930">
    <property type="entry name" value="HTH_LYTTR"/>
    <property type="match status" value="1"/>
</dbReference>
<dbReference type="Pfam" id="PF04397">
    <property type="entry name" value="LytTR"/>
    <property type="match status" value="1"/>
</dbReference>
<dbReference type="SUPFAM" id="SSF52172">
    <property type="entry name" value="CheY-like"/>
    <property type="match status" value="1"/>
</dbReference>
<dbReference type="Pfam" id="PF00072">
    <property type="entry name" value="Response_reg"/>
    <property type="match status" value="1"/>
</dbReference>
<evidence type="ECO:0000259" key="3">
    <source>
        <dbReference type="PROSITE" id="PS50930"/>
    </source>
</evidence>
<sequence length="257" mass="29537">MPIIPILIAEDVPNDAQHLKKLLSQTGLDLQIDTADSTRETISKINANKYDIIFMDIILGSDPETGLLNGMDLYASIDPKRRPQVVFVTAHDSFSLRSYALDAADYISKPATFPMLCRALNNAFFRMALPINIAYKPQPEAVYLELSDRMYHRMQFRDIYYIQKVKGDNELAFFERNTRIDKDGRLSPRTAKKTIKEIIHFLPESGFVQVDQSTIVNIDFIASLYKDTIHMTEGPQLKFKVTRNYIKELRQKINVLD</sequence>
<dbReference type="InterPro" id="IPR007492">
    <property type="entry name" value="LytTR_DNA-bd_dom"/>
</dbReference>
<keyword evidence="5" id="KW-1185">Reference proteome</keyword>
<dbReference type="EMBL" id="RAPY01000005">
    <property type="protein sequence ID" value="RKE45349.1"/>
    <property type="molecule type" value="Genomic_DNA"/>
</dbReference>
<dbReference type="AlphaFoldDB" id="A0A420ALN0"/>
<feature type="domain" description="Response regulatory" evidence="2">
    <location>
        <begin position="5"/>
        <end position="124"/>
    </location>
</feature>
<dbReference type="PANTHER" id="PTHR37299">
    <property type="entry name" value="TRANSCRIPTIONAL REGULATOR-RELATED"/>
    <property type="match status" value="1"/>
</dbReference>
<evidence type="ECO:0000313" key="4">
    <source>
        <dbReference type="EMBL" id="RKE45349.1"/>
    </source>
</evidence>
<evidence type="ECO:0000313" key="5">
    <source>
        <dbReference type="Proteomes" id="UP000286246"/>
    </source>
</evidence>
<dbReference type="Gene3D" id="2.40.50.1020">
    <property type="entry name" value="LytTr DNA-binding domain"/>
    <property type="match status" value="1"/>
</dbReference>
<comment type="caution">
    <text evidence="4">The sequence shown here is derived from an EMBL/GenBank/DDBJ whole genome shotgun (WGS) entry which is preliminary data.</text>
</comment>
<dbReference type="InterPro" id="IPR046947">
    <property type="entry name" value="LytR-like"/>
</dbReference>
<dbReference type="InterPro" id="IPR001789">
    <property type="entry name" value="Sig_transdc_resp-reg_receiver"/>
</dbReference>
<dbReference type="GO" id="GO:0003677">
    <property type="term" value="F:DNA binding"/>
    <property type="evidence" value="ECO:0007669"/>
    <property type="project" value="InterPro"/>
</dbReference>
<organism evidence="4 5">
    <name type="scientific">Sphingobacterium detergens</name>
    <dbReference type="NCBI Taxonomy" id="1145106"/>
    <lineage>
        <taxon>Bacteria</taxon>
        <taxon>Pseudomonadati</taxon>
        <taxon>Bacteroidota</taxon>
        <taxon>Sphingobacteriia</taxon>
        <taxon>Sphingobacteriales</taxon>
        <taxon>Sphingobacteriaceae</taxon>
        <taxon>Sphingobacterium</taxon>
    </lineage>
</organism>
<reference evidence="4 5" key="1">
    <citation type="submission" date="2018-09" db="EMBL/GenBank/DDBJ databases">
        <title>Genomic Encyclopedia of Type Strains, Phase III (KMG-III): the genomes of soil and plant-associated and newly described type strains.</title>
        <authorList>
            <person name="Whitman W."/>
        </authorList>
    </citation>
    <scope>NUCLEOTIDE SEQUENCE [LARGE SCALE GENOMIC DNA]</scope>
    <source>
        <strain evidence="4 5">CECT 7938</strain>
    </source>
</reference>
<proteinExistence type="predicted"/>
<protein>
    <submittedName>
        <fullName evidence="4">LytTR family two component transcriptional regulator</fullName>
    </submittedName>
</protein>
<evidence type="ECO:0000256" key="1">
    <source>
        <dbReference type="PROSITE-ProRule" id="PRU00169"/>
    </source>
</evidence>
<evidence type="ECO:0000259" key="2">
    <source>
        <dbReference type="PROSITE" id="PS50110"/>
    </source>
</evidence>
<accession>A0A420ALN0</accession>
<dbReference type="PANTHER" id="PTHR37299:SF1">
    <property type="entry name" value="STAGE 0 SPORULATION PROTEIN A HOMOLOG"/>
    <property type="match status" value="1"/>
</dbReference>
<dbReference type="Proteomes" id="UP000286246">
    <property type="component" value="Unassembled WGS sequence"/>
</dbReference>
<dbReference type="GO" id="GO:0000156">
    <property type="term" value="F:phosphorelay response regulator activity"/>
    <property type="evidence" value="ECO:0007669"/>
    <property type="project" value="InterPro"/>
</dbReference>
<dbReference type="PROSITE" id="PS50110">
    <property type="entry name" value="RESPONSE_REGULATORY"/>
    <property type="match status" value="1"/>
</dbReference>
<dbReference type="SMART" id="SM00850">
    <property type="entry name" value="LytTR"/>
    <property type="match status" value="1"/>
</dbReference>
<dbReference type="InterPro" id="IPR011006">
    <property type="entry name" value="CheY-like_superfamily"/>
</dbReference>
<feature type="domain" description="HTH LytTR-type" evidence="3">
    <location>
        <begin position="194"/>
        <end position="255"/>
    </location>
</feature>
<dbReference type="OrthoDB" id="9788600at2"/>
<name>A0A420ALN0_SPHD1</name>
<keyword evidence="1" id="KW-0597">Phosphoprotein</keyword>
<dbReference type="SMART" id="SM00448">
    <property type="entry name" value="REC"/>
    <property type="match status" value="1"/>
</dbReference>
<gene>
    <name evidence="4" type="ORF">DFQ12_4421</name>
</gene>
<feature type="modified residue" description="4-aspartylphosphate" evidence="1">
    <location>
        <position position="56"/>
    </location>
</feature>
<dbReference type="RefSeq" id="WP_120261097.1">
    <property type="nucleotide sequence ID" value="NZ_RAPY01000005.1"/>
</dbReference>